<organism evidence="1 2">
    <name type="scientific">Lentinula aff. detonsa</name>
    <dbReference type="NCBI Taxonomy" id="2804958"/>
    <lineage>
        <taxon>Eukaryota</taxon>
        <taxon>Fungi</taxon>
        <taxon>Dikarya</taxon>
        <taxon>Basidiomycota</taxon>
        <taxon>Agaricomycotina</taxon>
        <taxon>Agaricomycetes</taxon>
        <taxon>Agaricomycetidae</taxon>
        <taxon>Agaricales</taxon>
        <taxon>Marasmiineae</taxon>
        <taxon>Omphalotaceae</taxon>
        <taxon>Lentinula</taxon>
    </lineage>
</organism>
<evidence type="ECO:0000313" key="1">
    <source>
        <dbReference type="EMBL" id="KAJ3790311.1"/>
    </source>
</evidence>
<proteinExistence type="predicted"/>
<dbReference type="Proteomes" id="UP001163798">
    <property type="component" value="Unassembled WGS sequence"/>
</dbReference>
<reference evidence="1" key="1">
    <citation type="submission" date="2022-08" db="EMBL/GenBank/DDBJ databases">
        <authorList>
            <consortium name="DOE Joint Genome Institute"/>
            <person name="Min B."/>
            <person name="Riley R."/>
            <person name="Sierra-Patev S."/>
            <person name="Naranjo-Ortiz M."/>
            <person name="Looney B."/>
            <person name="Konkel Z."/>
            <person name="Slot J.C."/>
            <person name="Sakamoto Y."/>
            <person name="Steenwyk J.L."/>
            <person name="Rokas A."/>
            <person name="Carro J."/>
            <person name="Camarero S."/>
            <person name="Ferreira P."/>
            <person name="Molpeceres G."/>
            <person name="Ruiz-Duenas F.J."/>
            <person name="Serrano A."/>
            <person name="Henrissat B."/>
            <person name="Drula E."/>
            <person name="Hughes K.W."/>
            <person name="Mata J.L."/>
            <person name="Ishikawa N.K."/>
            <person name="Vargas-Isla R."/>
            <person name="Ushijima S."/>
            <person name="Smith C.A."/>
            <person name="Ahrendt S."/>
            <person name="Andreopoulos W."/>
            <person name="He G."/>
            <person name="Labutti K."/>
            <person name="Lipzen A."/>
            <person name="Ng V."/>
            <person name="Sandor L."/>
            <person name="Barry K."/>
            <person name="Martinez A.T."/>
            <person name="Xiao Y."/>
            <person name="Gibbons J.G."/>
            <person name="Terashima K."/>
            <person name="Hibbett D.S."/>
            <person name="Grigoriev I.V."/>
        </authorList>
    </citation>
    <scope>NUCLEOTIDE SEQUENCE</scope>
    <source>
        <strain evidence="1">TFB10291</strain>
    </source>
</reference>
<gene>
    <name evidence="1" type="ORF">GGU10DRAFT_371382</name>
</gene>
<evidence type="ECO:0000313" key="2">
    <source>
        <dbReference type="Proteomes" id="UP001163798"/>
    </source>
</evidence>
<dbReference type="EMBL" id="MU793251">
    <property type="protein sequence ID" value="KAJ3790311.1"/>
    <property type="molecule type" value="Genomic_DNA"/>
</dbReference>
<dbReference type="AlphaFoldDB" id="A0AA38NSG0"/>
<name>A0AA38NSG0_9AGAR</name>
<sequence length="135" mass="15831">MFFKFRPKESPWEVVERKTVDPVRMYEDEELHIDRVNDVDICGTYVFDVKKHGQSEADVRNAVVIARQQLLREIATKGFNILLTERSSSWNLTVYRQVKHRRIEVRYCGRPAHATGKLPSIHAPPFMDVLKDLYS</sequence>
<protein>
    <submittedName>
        <fullName evidence="1">Uncharacterized protein</fullName>
    </submittedName>
</protein>
<keyword evidence="2" id="KW-1185">Reference proteome</keyword>
<comment type="caution">
    <text evidence="1">The sequence shown here is derived from an EMBL/GenBank/DDBJ whole genome shotgun (WGS) entry which is preliminary data.</text>
</comment>
<accession>A0AA38NSG0</accession>